<dbReference type="EMBL" id="CP047156">
    <property type="protein sequence ID" value="QHC02531.1"/>
    <property type="molecule type" value="Genomic_DNA"/>
</dbReference>
<keyword evidence="7" id="KW-1185">Reference proteome</keyword>
<proteinExistence type="inferred from homology"/>
<dbReference type="PANTHER" id="PTHR11851">
    <property type="entry name" value="METALLOPROTEASE"/>
    <property type="match status" value="1"/>
</dbReference>
<protein>
    <submittedName>
        <fullName evidence="6">Insulinase family protein</fullName>
    </submittedName>
</protein>
<evidence type="ECO:0000313" key="7">
    <source>
        <dbReference type="Proteomes" id="UP000463857"/>
    </source>
</evidence>
<feature type="compositionally biased region" description="Low complexity" evidence="3">
    <location>
        <begin position="1"/>
        <end position="14"/>
    </location>
</feature>
<dbReference type="SUPFAM" id="SSF63411">
    <property type="entry name" value="LuxS/MPP-like metallohydrolase"/>
    <property type="match status" value="2"/>
</dbReference>
<dbReference type="Proteomes" id="UP000463857">
    <property type="component" value="Chromosome"/>
</dbReference>
<dbReference type="AlphaFoldDB" id="A0A7L4YTJ0"/>
<evidence type="ECO:0000259" key="5">
    <source>
        <dbReference type="Pfam" id="PF05193"/>
    </source>
</evidence>
<dbReference type="InterPro" id="IPR011765">
    <property type="entry name" value="Pept_M16_N"/>
</dbReference>
<evidence type="ECO:0000256" key="2">
    <source>
        <dbReference type="RuleBase" id="RU004447"/>
    </source>
</evidence>
<comment type="similarity">
    <text evidence="1 2">Belongs to the peptidase M16 family.</text>
</comment>
<gene>
    <name evidence="6" type="ORF">EK0264_17505</name>
</gene>
<dbReference type="InterPro" id="IPR011249">
    <property type="entry name" value="Metalloenz_LuxS/M16"/>
</dbReference>
<evidence type="ECO:0000256" key="3">
    <source>
        <dbReference type="SAM" id="MobiDB-lite"/>
    </source>
</evidence>
<reference evidence="6 7" key="1">
    <citation type="journal article" date="2018" name="Int. J. Syst. Evol. Microbiol.">
        <title>Epidermidibacterium keratini gen. nov., sp. nov., a member of the family Sporichthyaceae, isolated from keratin epidermis.</title>
        <authorList>
            <person name="Lee D.G."/>
            <person name="Trujillo M.E."/>
            <person name="Kang S."/>
            <person name="Nam J.J."/>
            <person name="Kim Y.J."/>
        </authorList>
    </citation>
    <scope>NUCLEOTIDE SEQUENCE [LARGE SCALE GENOMIC DNA]</scope>
    <source>
        <strain evidence="6 7">EPI-7</strain>
    </source>
</reference>
<dbReference type="InParanoid" id="A0A7L4YTJ0"/>
<dbReference type="PANTHER" id="PTHR11851:SF49">
    <property type="entry name" value="MITOCHONDRIAL-PROCESSING PEPTIDASE SUBUNIT ALPHA"/>
    <property type="match status" value="1"/>
</dbReference>
<dbReference type="Pfam" id="PF05193">
    <property type="entry name" value="Peptidase_M16_C"/>
    <property type="match status" value="1"/>
</dbReference>
<dbReference type="Pfam" id="PF00675">
    <property type="entry name" value="Peptidase_M16"/>
    <property type="match status" value="1"/>
</dbReference>
<sequence length="449" mass="48393">MAKRPAGAAGPAKRASTRTIYSSPEGGTVRRTVLPGGLRVVTEKMPGARSVAFGIWVGVGSVDETPAQTGAAHYLEHLLFKGTKTRSAWELSAVIDEVGGEMNAFTSKEHTCYYATMLASDLPLGVEIVSDVVLNPTMRTEDIDIERYVVLEELAMRDDDPSDLVHDVFAETMFGSRPIGRPIIGDAEHIGAIGRRQISSLYRRHYRPENMVVTAAGDVDHAELTRLVRKAFGEVLADASPLSVRRSSHRPLSVPASPVSVVNRRSEQAHLVLGVPGIDRFDERRFAMSVLETALGGGMSSRLFQEIRERRALAYTVYAFSSLFAGDGMFGVYAGTAPANAPKVVELIQQQLAEVAADGLSEAEVARAIGQVRGSLVLGLEDPGARMSRLGRSELGYADHADVAWLLEQIESVTASDVAELASDVLSRPQCLAVVGPFREGSFDTLMVS</sequence>
<dbReference type="FunFam" id="3.30.830.10:FF:000008">
    <property type="entry name" value="Mitochondrial-processing peptidase subunit beta"/>
    <property type="match status" value="1"/>
</dbReference>
<dbReference type="OrthoDB" id="9811314at2"/>
<dbReference type="KEGG" id="eke:EK0264_17505"/>
<dbReference type="InterPro" id="IPR050361">
    <property type="entry name" value="MPP/UQCRC_Complex"/>
</dbReference>
<feature type="region of interest" description="Disordered" evidence="3">
    <location>
        <begin position="1"/>
        <end position="27"/>
    </location>
</feature>
<organism evidence="6 7">
    <name type="scientific">Epidermidibacterium keratini</name>
    <dbReference type="NCBI Taxonomy" id="1891644"/>
    <lineage>
        <taxon>Bacteria</taxon>
        <taxon>Bacillati</taxon>
        <taxon>Actinomycetota</taxon>
        <taxon>Actinomycetes</taxon>
        <taxon>Sporichthyales</taxon>
        <taxon>Sporichthyaceae</taxon>
        <taxon>Epidermidibacterium</taxon>
    </lineage>
</organism>
<feature type="domain" description="Peptidase M16 N-terminal" evidence="4">
    <location>
        <begin position="39"/>
        <end position="186"/>
    </location>
</feature>
<dbReference type="Gene3D" id="3.30.830.10">
    <property type="entry name" value="Metalloenzyme, LuxS/M16 peptidase-like"/>
    <property type="match status" value="2"/>
</dbReference>
<dbReference type="GO" id="GO:0046872">
    <property type="term" value="F:metal ion binding"/>
    <property type="evidence" value="ECO:0007669"/>
    <property type="project" value="InterPro"/>
</dbReference>
<feature type="domain" description="Peptidase M16 C-terminal" evidence="5">
    <location>
        <begin position="195"/>
        <end position="371"/>
    </location>
</feature>
<accession>A0A7L4YTJ0</accession>
<dbReference type="GO" id="GO:0004222">
    <property type="term" value="F:metalloendopeptidase activity"/>
    <property type="evidence" value="ECO:0007669"/>
    <property type="project" value="InterPro"/>
</dbReference>
<dbReference type="PROSITE" id="PS00143">
    <property type="entry name" value="INSULINASE"/>
    <property type="match status" value="1"/>
</dbReference>
<evidence type="ECO:0000313" key="6">
    <source>
        <dbReference type="EMBL" id="QHC02531.1"/>
    </source>
</evidence>
<dbReference type="InterPro" id="IPR007863">
    <property type="entry name" value="Peptidase_M16_C"/>
</dbReference>
<name>A0A7L4YTJ0_9ACTN</name>
<evidence type="ECO:0000256" key="1">
    <source>
        <dbReference type="ARBA" id="ARBA00007261"/>
    </source>
</evidence>
<dbReference type="FunCoup" id="A0A7L4YTJ0">
    <property type="interactions" value="406"/>
</dbReference>
<evidence type="ECO:0000259" key="4">
    <source>
        <dbReference type="Pfam" id="PF00675"/>
    </source>
</evidence>
<dbReference type="InterPro" id="IPR001431">
    <property type="entry name" value="Pept_M16_Zn_BS"/>
</dbReference>
<dbReference type="GO" id="GO:0006508">
    <property type="term" value="P:proteolysis"/>
    <property type="evidence" value="ECO:0007669"/>
    <property type="project" value="InterPro"/>
</dbReference>